<dbReference type="EMBL" id="DXBG01000277">
    <property type="protein sequence ID" value="HIZ66600.1"/>
    <property type="molecule type" value="Genomic_DNA"/>
</dbReference>
<sequence length="264" mass="29854">MSRKKKKRTAGDVIRYIIMAAALCVFVFSAVQLAGIFLEYREGTEEYDRIREYVEQPVEQEEEDQALKGEATQSETPQAPSVDWAALQAINSDLIGWLQIEGTEISYPIVKGTDNAYYLKHTFEKTTNAAGAIFIEFTNSSDFQDCNTIIYGHNMKNGSMFGQLRKYFQSQEAIPGKYIWVCTPQKNYRYEIFSSHVVDAAGETYTLFSAHDEAFGKYLENMKSQSLVDFNVGVSQEDKIITLSTCTGNDATRFVVQARMEGAY</sequence>
<organism evidence="4 5">
    <name type="scientific">Candidatus Blautia pullicola</name>
    <dbReference type="NCBI Taxonomy" id="2838498"/>
    <lineage>
        <taxon>Bacteria</taxon>
        <taxon>Bacillati</taxon>
        <taxon>Bacillota</taxon>
        <taxon>Clostridia</taxon>
        <taxon>Lachnospirales</taxon>
        <taxon>Lachnospiraceae</taxon>
        <taxon>Blautia</taxon>
    </lineage>
</organism>
<dbReference type="Pfam" id="PF04203">
    <property type="entry name" value="Sortase"/>
    <property type="match status" value="1"/>
</dbReference>
<evidence type="ECO:0000256" key="3">
    <source>
        <dbReference type="SAM" id="MobiDB-lite"/>
    </source>
</evidence>
<dbReference type="EC" id="3.4.22.71" evidence="4"/>
<feature type="region of interest" description="Disordered" evidence="3">
    <location>
        <begin position="58"/>
        <end position="78"/>
    </location>
</feature>
<dbReference type="Gene3D" id="2.40.260.10">
    <property type="entry name" value="Sortase"/>
    <property type="match status" value="1"/>
</dbReference>
<feature type="active site" description="Proton donor/acceptor" evidence="2">
    <location>
        <position position="153"/>
    </location>
</feature>
<protein>
    <submittedName>
        <fullName evidence="4">Class B sortase</fullName>
        <ecNumber evidence="4">3.4.22.71</ecNumber>
    </submittedName>
</protein>
<feature type="active site" description="Acyl-thioester intermediate" evidence="2">
    <location>
        <position position="246"/>
    </location>
</feature>
<dbReference type="InterPro" id="IPR009835">
    <property type="entry name" value="SrtB"/>
</dbReference>
<dbReference type="SUPFAM" id="SSF63817">
    <property type="entry name" value="Sortase"/>
    <property type="match status" value="1"/>
</dbReference>
<evidence type="ECO:0000256" key="1">
    <source>
        <dbReference type="ARBA" id="ARBA00022801"/>
    </source>
</evidence>
<evidence type="ECO:0000313" key="4">
    <source>
        <dbReference type="EMBL" id="HIZ66600.1"/>
    </source>
</evidence>
<comment type="caution">
    <text evidence="4">The sequence shown here is derived from an EMBL/GenBank/DDBJ whole genome shotgun (WGS) entry which is preliminary data.</text>
</comment>
<reference evidence="4" key="1">
    <citation type="journal article" date="2021" name="PeerJ">
        <title>Extensive microbial diversity within the chicken gut microbiome revealed by metagenomics and culture.</title>
        <authorList>
            <person name="Gilroy R."/>
            <person name="Ravi A."/>
            <person name="Getino M."/>
            <person name="Pursley I."/>
            <person name="Horton D.L."/>
            <person name="Alikhan N.F."/>
            <person name="Baker D."/>
            <person name="Gharbi K."/>
            <person name="Hall N."/>
            <person name="Watson M."/>
            <person name="Adriaenssens E.M."/>
            <person name="Foster-Nyarko E."/>
            <person name="Jarju S."/>
            <person name="Secka A."/>
            <person name="Antonio M."/>
            <person name="Oren A."/>
            <person name="Chaudhuri R.R."/>
            <person name="La Ragione R."/>
            <person name="Hildebrand F."/>
            <person name="Pallen M.J."/>
        </authorList>
    </citation>
    <scope>NUCLEOTIDE SEQUENCE</scope>
    <source>
        <strain evidence="4">1068</strain>
    </source>
</reference>
<evidence type="ECO:0000256" key="2">
    <source>
        <dbReference type="PIRSR" id="PIRSR605754-1"/>
    </source>
</evidence>
<keyword evidence="1 4" id="KW-0378">Hydrolase</keyword>
<gene>
    <name evidence="4" type="primary">srtB</name>
    <name evidence="4" type="ORF">H9809_12005</name>
</gene>
<dbReference type="InterPro" id="IPR023365">
    <property type="entry name" value="Sortase_dom-sf"/>
</dbReference>
<evidence type="ECO:0000313" key="5">
    <source>
        <dbReference type="Proteomes" id="UP000824056"/>
    </source>
</evidence>
<dbReference type="GO" id="GO:0016787">
    <property type="term" value="F:hydrolase activity"/>
    <property type="evidence" value="ECO:0007669"/>
    <property type="project" value="UniProtKB-KW"/>
</dbReference>
<dbReference type="AlphaFoldDB" id="A0A9D2FTK6"/>
<reference evidence="4" key="2">
    <citation type="submission" date="2021-04" db="EMBL/GenBank/DDBJ databases">
        <authorList>
            <person name="Gilroy R."/>
        </authorList>
    </citation>
    <scope>NUCLEOTIDE SEQUENCE</scope>
    <source>
        <strain evidence="4">1068</strain>
    </source>
</reference>
<proteinExistence type="predicted"/>
<accession>A0A9D2FTK6</accession>
<dbReference type="CDD" id="cd05826">
    <property type="entry name" value="Sortase_B"/>
    <property type="match status" value="1"/>
</dbReference>
<name>A0A9D2FTK6_9FIRM</name>
<dbReference type="InterPro" id="IPR005754">
    <property type="entry name" value="Sortase"/>
</dbReference>
<dbReference type="NCBIfam" id="TIGR03064">
    <property type="entry name" value="sortase_srtB"/>
    <property type="match status" value="1"/>
</dbReference>
<dbReference type="Proteomes" id="UP000824056">
    <property type="component" value="Unassembled WGS sequence"/>
</dbReference>